<dbReference type="PANTHER" id="PTHR32196">
    <property type="entry name" value="ABC TRANSPORTER PERMEASE PROTEIN YPHD-RELATED-RELATED"/>
    <property type="match status" value="1"/>
</dbReference>
<feature type="transmembrane region" description="Helical" evidence="8">
    <location>
        <begin position="174"/>
        <end position="193"/>
    </location>
</feature>
<dbReference type="InterPro" id="IPR001851">
    <property type="entry name" value="ABC_transp_permease"/>
</dbReference>
<keyword evidence="2" id="KW-0813">Transport</keyword>
<protein>
    <submittedName>
        <fullName evidence="9">Ribose transport system permease protein</fullName>
    </submittedName>
</protein>
<proteinExistence type="predicted"/>
<feature type="transmembrane region" description="Helical" evidence="8">
    <location>
        <begin position="134"/>
        <end position="154"/>
    </location>
</feature>
<evidence type="ECO:0000256" key="5">
    <source>
        <dbReference type="ARBA" id="ARBA00022692"/>
    </source>
</evidence>
<reference evidence="9 10" key="1">
    <citation type="submission" date="2019-03" db="EMBL/GenBank/DDBJ databases">
        <title>Genomic Encyclopedia of Type Strains, Phase IV (KMG-IV): sequencing the most valuable type-strain genomes for metagenomic binning, comparative biology and taxonomic classification.</title>
        <authorList>
            <person name="Goeker M."/>
        </authorList>
    </citation>
    <scope>NUCLEOTIDE SEQUENCE [LARGE SCALE GENOMIC DNA]</scope>
    <source>
        <strain evidence="9 10">LX-B</strain>
    </source>
</reference>
<dbReference type="AlphaFoldDB" id="A0A4R1RBB9"/>
<comment type="subcellular location">
    <subcellularLocation>
        <location evidence="1">Cell membrane</location>
        <topology evidence="1">Multi-pass membrane protein</topology>
    </subcellularLocation>
</comment>
<evidence type="ECO:0000256" key="2">
    <source>
        <dbReference type="ARBA" id="ARBA00022448"/>
    </source>
</evidence>
<dbReference type="GO" id="GO:0022857">
    <property type="term" value="F:transmembrane transporter activity"/>
    <property type="evidence" value="ECO:0007669"/>
    <property type="project" value="InterPro"/>
</dbReference>
<dbReference type="RefSeq" id="WP_132015547.1">
    <property type="nucleotide sequence ID" value="NZ_SLUN01000023.1"/>
</dbReference>
<keyword evidence="3" id="KW-1003">Cell membrane</keyword>
<accession>A0A4R1RBB9</accession>
<keyword evidence="7 8" id="KW-0472">Membrane</keyword>
<dbReference type="EMBL" id="SLUN01000023">
    <property type="protein sequence ID" value="TCL62752.1"/>
    <property type="molecule type" value="Genomic_DNA"/>
</dbReference>
<keyword evidence="5 8" id="KW-0812">Transmembrane</keyword>
<feature type="transmembrane region" description="Helical" evidence="8">
    <location>
        <begin position="104"/>
        <end position="127"/>
    </location>
</feature>
<feature type="transmembrane region" description="Helical" evidence="8">
    <location>
        <begin position="28"/>
        <end position="49"/>
    </location>
</feature>
<evidence type="ECO:0000313" key="10">
    <source>
        <dbReference type="Proteomes" id="UP000295008"/>
    </source>
</evidence>
<evidence type="ECO:0000256" key="8">
    <source>
        <dbReference type="SAM" id="Phobius"/>
    </source>
</evidence>
<keyword evidence="10" id="KW-1185">Reference proteome</keyword>
<organism evidence="9 10">
    <name type="scientific">Hydrogenispora ethanolica</name>
    <dbReference type="NCBI Taxonomy" id="1082276"/>
    <lineage>
        <taxon>Bacteria</taxon>
        <taxon>Bacillati</taxon>
        <taxon>Bacillota</taxon>
        <taxon>Hydrogenispora</taxon>
    </lineage>
</organism>
<keyword evidence="4" id="KW-0997">Cell inner membrane</keyword>
<evidence type="ECO:0000256" key="6">
    <source>
        <dbReference type="ARBA" id="ARBA00022989"/>
    </source>
</evidence>
<name>A0A4R1RBB9_HYDET</name>
<evidence type="ECO:0000256" key="4">
    <source>
        <dbReference type="ARBA" id="ARBA00022519"/>
    </source>
</evidence>
<evidence type="ECO:0000256" key="1">
    <source>
        <dbReference type="ARBA" id="ARBA00004651"/>
    </source>
</evidence>
<dbReference type="OrthoDB" id="9815820at2"/>
<comment type="caution">
    <text evidence="9">The sequence shown here is derived from an EMBL/GenBank/DDBJ whole genome shotgun (WGS) entry which is preliminary data.</text>
</comment>
<gene>
    <name evidence="9" type="ORF">EDC14_102331</name>
</gene>
<dbReference type="PANTHER" id="PTHR32196:SF21">
    <property type="entry name" value="ABC TRANSPORTER PERMEASE PROTEIN YPHD-RELATED"/>
    <property type="match status" value="1"/>
</dbReference>
<evidence type="ECO:0000256" key="3">
    <source>
        <dbReference type="ARBA" id="ARBA00022475"/>
    </source>
</evidence>
<keyword evidence="6 8" id="KW-1133">Transmembrane helix</keyword>
<evidence type="ECO:0000256" key="7">
    <source>
        <dbReference type="ARBA" id="ARBA00023136"/>
    </source>
</evidence>
<evidence type="ECO:0000313" key="9">
    <source>
        <dbReference type="EMBL" id="TCL62752.1"/>
    </source>
</evidence>
<sequence>MNTKTTTIASENQGIPFGQQCLEVWNRYSMYIIFGIIVVISALISDAFFTQNNLINVLKQVSVNGIISMGMLLVIIIGGIDLSVGSVLALTGALVAGLQLKLPLYQAVSLALIAGALPGLISGFFITKTKMAPFIMTLAMMTIARGMGFIYSNGTPIQVSNERFTELGGGTLGIIPYPVLIMLGVALIIHFIVKRTTFGREVIAVGNNEEAARLAGIPVNRIKLLTYTICAALSALAGIVLTSRLYIAEPMAGSGFELDAIAACVIGGASFNGGIGNVPGTLIGVVTLGLINNIMNLLNIQSYPQQVIKGLIIIAAIVARREEKR</sequence>
<dbReference type="GO" id="GO:0005886">
    <property type="term" value="C:plasma membrane"/>
    <property type="evidence" value="ECO:0007669"/>
    <property type="project" value="UniProtKB-SubCell"/>
</dbReference>
<feature type="transmembrane region" description="Helical" evidence="8">
    <location>
        <begin position="70"/>
        <end position="98"/>
    </location>
</feature>
<dbReference type="Proteomes" id="UP000295008">
    <property type="component" value="Unassembled WGS sequence"/>
</dbReference>
<feature type="transmembrane region" description="Helical" evidence="8">
    <location>
        <begin position="224"/>
        <end position="247"/>
    </location>
</feature>
<dbReference type="CDD" id="cd06579">
    <property type="entry name" value="TM_PBP1_transp_AraH_like"/>
    <property type="match status" value="1"/>
</dbReference>
<dbReference type="Pfam" id="PF02653">
    <property type="entry name" value="BPD_transp_2"/>
    <property type="match status" value="1"/>
</dbReference>